<dbReference type="Proteomes" id="UP000005837">
    <property type="component" value="Unassembled WGS sequence"/>
</dbReference>
<evidence type="ECO:0000313" key="2">
    <source>
        <dbReference type="Proteomes" id="UP000005837"/>
    </source>
</evidence>
<sequence>MPWLAVVVEINDAFEQHVAQIVHAVFVECAVFGHEVFEPIEAAAEALVVDFGVGGGAGGEFALQEGEAVVAEVVPCAEAAGFADVFGGAHHFAGVAAAFKQELGFFAVGGVFKIFVPRLEAEAFEVLRHEFCGQVAQQFEHLFGAVEAAVRANFYGVGDFAPVKAAEFFEQDLEGVVVPVDDAEEVVVLLQAAEILGQLGSGHGNGAAAVDVGVVGVEGIENLVGAVHGGTWRREKAT</sequence>
<proteinExistence type="predicted"/>
<reference evidence="1 2" key="1">
    <citation type="submission" date="2009-01" db="EMBL/GenBank/DDBJ databases">
        <authorList>
            <person name="Fulton L."/>
            <person name="Clifton S."/>
            <person name="Chinwalla A.T."/>
            <person name="Mitreva M."/>
            <person name="Sodergren E."/>
            <person name="Weinstock G."/>
            <person name="Clifton S."/>
            <person name="Dooling D.J."/>
            <person name="Fulton B."/>
            <person name="Minx P."/>
            <person name="Pepin K.H."/>
            <person name="Johnson M."/>
            <person name="Bhonagiri V."/>
            <person name="Nash W.E."/>
            <person name="Mardis E.R."/>
            <person name="Wilson R.K."/>
        </authorList>
    </citation>
    <scope>NUCLEOTIDE SEQUENCE [LARGE SCALE GENOMIC DNA]</scope>
    <source>
        <strain evidence="1 2">ATCC 23834</strain>
    </source>
</reference>
<evidence type="ECO:0000313" key="1">
    <source>
        <dbReference type="EMBL" id="EEG24464.1"/>
    </source>
</evidence>
<accession>C0DUR6</accession>
<protein>
    <submittedName>
        <fullName evidence="1">Uncharacterized protein</fullName>
    </submittedName>
</protein>
<dbReference type="HOGENOM" id="CLU_1164428_0_0_4"/>
<organism evidence="1 2">
    <name type="scientific">Eikenella corrodens ATCC 23834</name>
    <dbReference type="NCBI Taxonomy" id="546274"/>
    <lineage>
        <taxon>Bacteria</taxon>
        <taxon>Pseudomonadati</taxon>
        <taxon>Pseudomonadota</taxon>
        <taxon>Betaproteobacteria</taxon>
        <taxon>Neisseriales</taxon>
        <taxon>Neisseriaceae</taxon>
        <taxon>Eikenella</taxon>
    </lineage>
</organism>
<dbReference type="AlphaFoldDB" id="C0DUR6"/>
<comment type="caution">
    <text evidence="1">The sequence shown here is derived from an EMBL/GenBank/DDBJ whole genome shotgun (WGS) entry which is preliminary data.</text>
</comment>
<gene>
    <name evidence="1" type="ORF">EIKCOROL_01102</name>
</gene>
<dbReference type="EMBL" id="ACEA01000017">
    <property type="protein sequence ID" value="EEG24464.1"/>
    <property type="molecule type" value="Genomic_DNA"/>
</dbReference>
<name>C0DUR6_EIKCO</name>